<dbReference type="EMBL" id="BMAU01021371">
    <property type="protein sequence ID" value="GFY25507.1"/>
    <property type="molecule type" value="Genomic_DNA"/>
</dbReference>
<sequence length="134" mass="15088">MERGIRGHTSLYGIGIVIDIMTSLVVDFEVLSKYCHECSMAAKDMGSMEMHAAYILWNRSISDCAMRYTTVLCDGDAKTHQHLNGKKCMEMMSSFDVVIVKEECVNHVAKRLGTALRNKVKEWRLKGVTLGGRK</sequence>
<dbReference type="InterPro" id="IPR049012">
    <property type="entry name" value="Mutator_transp_dom"/>
</dbReference>
<accession>A0A8X6VZK8</accession>
<evidence type="ECO:0000313" key="2">
    <source>
        <dbReference type="EMBL" id="GFY25507.1"/>
    </source>
</evidence>
<keyword evidence="3" id="KW-1185">Reference proteome</keyword>
<comment type="caution">
    <text evidence="2">The sequence shown here is derived from an EMBL/GenBank/DDBJ whole genome shotgun (WGS) entry which is preliminary data.</text>
</comment>
<evidence type="ECO:0000313" key="3">
    <source>
        <dbReference type="Proteomes" id="UP000887159"/>
    </source>
</evidence>
<dbReference type="Proteomes" id="UP000887159">
    <property type="component" value="Unassembled WGS sequence"/>
</dbReference>
<gene>
    <name evidence="2" type="primary">AVEN_118079_1</name>
    <name evidence="2" type="ORF">TNCV_2486271</name>
</gene>
<proteinExistence type="predicted"/>
<organism evidence="2 3">
    <name type="scientific">Trichonephila clavipes</name>
    <name type="common">Golden silk orbweaver</name>
    <name type="synonym">Nephila clavipes</name>
    <dbReference type="NCBI Taxonomy" id="2585209"/>
    <lineage>
        <taxon>Eukaryota</taxon>
        <taxon>Metazoa</taxon>
        <taxon>Ecdysozoa</taxon>
        <taxon>Arthropoda</taxon>
        <taxon>Chelicerata</taxon>
        <taxon>Arachnida</taxon>
        <taxon>Araneae</taxon>
        <taxon>Araneomorphae</taxon>
        <taxon>Entelegynae</taxon>
        <taxon>Araneoidea</taxon>
        <taxon>Nephilidae</taxon>
        <taxon>Trichonephila</taxon>
    </lineage>
</organism>
<protein>
    <recommendedName>
        <fullName evidence="1">Mutator-like transposase domain-containing protein</fullName>
    </recommendedName>
</protein>
<feature type="domain" description="Mutator-like transposase" evidence="1">
    <location>
        <begin position="5"/>
        <end position="119"/>
    </location>
</feature>
<dbReference type="AlphaFoldDB" id="A0A8X6VZK8"/>
<name>A0A8X6VZK8_TRICX</name>
<dbReference type="Pfam" id="PF20700">
    <property type="entry name" value="Mutator"/>
    <property type="match status" value="1"/>
</dbReference>
<evidence type="ECO:0000259" key="1">
    <source>
        <dbReference type="Pfam" id="PF20700"/>
    </source>
</evidence>
<reference evidence="2" key="1">
    <citation type="submission" date="2020-08" db="EMBL/GenBank/DDBJ databases">
        <title>Multicomponent nature underlies the extraordinary mechanical properties of spider dragline silk.</title>
        <authorList>
            <person name="Kono N."/>
            <person name="Nakamura H."/>
            <person name="Mori M."/>
            <person name="Yoshida Y."/>
            <person name="Ohtoshi R."/>
            <person name="Malay A.D."/>
            <person name="Moran D.A.P."/>
            <person name="Tomita M."/>
            <person name="Numata K."/>
            <person name="Arakawa K."/>
        </authorList>
    </citation>
    <scope>NUCLEOTIDE SEQUENCE</scope>
</reference>